<accession>A0A378RVM2</accession>
<dbReference type="Proteomes" id="UP000596202">
    <property type="component" value="Chromosome"/>
</dbReference>
<dbReference type="EMBL" id="CP068108">
    <property type="protein sequence ID" value="QQU01138.1"/>
    <property type="molecule type" value="Genomic_DNA"/>
</dbReference>
<gene>
    <name evidence="1" type="ORF">I6I88_05140</name>
    <name evidence="2" type="ORF">NCTC11179_00311</name>
</gene>
<name>A0A378RVM2_MYROD</name>
<dbReference type="OrthoDB" id="179386at2"/>
<organism evidence="2 3">
    <name type="scientific">Myroides odoratus</name>
    <name type="common">Flavobacterium odoratum</name>
    <dbReference type="NCBI Taxonomy" id="256"/>
    <lineage>
        <taxon>Bacteria</taxon>
        <taxon>Pseudomonadati</taxon>
        <taxon>Bacteroidota</taxon>
        <taxon>Flavobacteriia</taxon>
        <taxon>Flavobacteriales</taxon>
        <taxon>Flavobacteriaceae</taxon>
        <taxon>Myroides</taxon>
    </lineage>
</organism>
<dbReference type="AlphaFoldDB" id="A0A378RVM2"/>
<protein>
    <submittedName>
        <fullName evidence="1">TonB-dependent receptor</fullName>
    </submittedName>
</protein>
<evidence type="ECO:0000313" key="1">
    <source>
        <dbReference type="EMBL" id="QQU01138.1"/>
    </source>
</evidence>
<keyword evidence="3" id="KW-1185">Reference proteome</keyword>
<evidence type="ECO:0000313" key="2">
    <source>
        <dbReference type="EMBL" id="STZ26784.1"/>
    </source>
</evidence>
<evidence type="ECO:0000313" key="4">
    <source>
        <dbReference type="Proteomes" id="UP000596202"/>
    </source>
</evidence>
<dbReference type="EMBL" id="UGQL01000001">
    <property type="protein sequence ID" value="STZ26784.1"/>
    <property type="molecule type" value="Genomic_DNA"/>
</dbReference>
<sequence>MEYFAEDLVLEGDRIIEQQPAISDKALRINMNHNIYGTFAEIGAGQETVRHFFRAGGSSRTIAKAMSAYDKSFSDAIYSVEDDGRYVTESRLNKMLDYETKKIEDRIPRAENPTKTFFSYANTVATIDYAKKNKGHGWVGIIFQTAPEEPYSKIVLHIQFKETDSKLQQETLGIIGVNLIYGAYYQHHDPKKLISCLYDHLDRDQIEIDSISLTGHLFAHIDNRLMSLLLVKNGMTEAVMFGPDGQSRLAANELYRKNILALRGSFRPVTLVNMDMYKKALESFVNENQLQRQDTTVIFEITLSNLLMEGNLDENDFLHRADLLCSLGQTVMISNFQEYYKLTAYFSKYTTEKIALSMGVSSLLNIFEEKYYANLTGGMLEALGKLFRNQMRIYLYPMHDEAGQLIDSTNLKVDLHIKELYKFFKKNNQIVDITNYDPKDLDIFSRDVLRAIQCNEPGWEDKLPAGIASMIKEKQLFGYAKQQEVHS</sequence>
<evidence type="ECO:0000313" key="3">
    <source>
        <dbReference type="Proteomes" id="UP000255024"/>
    </source>
</evidence>
<proteinExistence type="predicted"/>
<dbReference type="SUPFAM" id="SSF52374">
    <property type="entry name" value="Nucleotidylyl transferase"/>
    <property type="match status" value="1"/>
</dbReference>
<keyword evidence="1" id="KW-0675">Receptor</keyword>
<reference evidence="2 3" key="1">
    <citation type="submission" date="2018-06" db="EMBL/GenBank/DDBJ databases">
        <authorList>
            <consortium name="Pathogen Informatics"/>
            <person name="Doyle S."/>
        </authorList>
    </citation>
    <scope>NUCLEOTIDE SEQUENCE [LARGE SCALE GENOMIC DNA]</scope>
    <source>
        <strain evidence="2 3">NCTC11179</strain>
    </source>
</reference>
<dbReference type="Proteomes" id="UP000255024">
    <property type="component" value="Unassembled WGS sequence"/>
</dbReference>
<dbReference type="GeneID" id="93527026"/>
<dbReference type="RefSeq" id="WP_002991458.1">
    <property type="nucleotide sequence ID" value="NZ_CP068107.1"/>
</dbReference>
<reference evidence="1 4" key="2">
    <citation type="submission" date="2021-01" db="EMBL/GenBank/DDBJ databases">
        <title>FDA dAtabase for Regulatory Grade micrObial Sequences (FDA-ARGOS): Supporting development and validation of Infectious Disease Dx tests.</title>
        <authorList>
            <person name="Sproer C."/>
            <person name="Gronow S."/>
            <person name="Severitt S."/>
            <person name="Schroder I."/>
            <person name="Tallon L."/>
            <person name="Sadzewicz L."/>
            <person name="Zhao X."/>
            <person name="Boylan J."/>
            <person name="Ott S."/>
            <person name="Bowen H."/>
            <person name="Vavikolanu K."/>
            <person name="Mehta A."/>
            <person name="Aluvathingal J."/>
            <person name="Nadendla S."/>
            <person name="Lowell S."/>
            <person name="Myers T."/>
            <person name="Yan Y."/>
            <person name="Sichtig H."/>
        </authorList>
    </citation>
    <scope>NUCLEOTIDE SEQUENCE [LARGE SCALE GENOMIC DNA]</scope>
    <source>
        <strain evidence="1 4">FDAARGOS_1131</strain>
    </source>
</reference>